<dbReference type="PANTHER" id="PTHR37464">
    <property type="entry name" value="BLL2463 PROTEIN"/>
    <property type="match status" value="1"/>
</dbReference>
<keyword evidence="1" id="KW-1133">Transmembrane helix</keyword>
<dbReference type="Pfam" id="PF13519">
    <property type="entry name" value="VWA_2"/>
    <property type="match status" value="1"/>
</dbReference>
<dbReference type="InterPro" id="IPR024163">
    <property type="entry name" value="Aerotolerance_reg_N"/>
</dbReference>
<dbReference type="NCBIfam" id="TIGR02226">
    <property type="entry name" value="two_anch"/>
    <property type="match status" value="1"/>
</dbReference>
<evidence type="ECO:0000259" key="2">
    <source>
        <dbReference type="SMART" id="SM00327"/>
    </source>
</evidence>
<dbReference type="SUPFAM" id="SSF53300">
    <property type="entry name" value="vWA-like"/>
    <property type="match status" value="1"/>
</dbReference>
<reference evidence="3 4" key="1">
    <citation type="submission" date="2019-02" db="EMBL/GenBank/DDBJ databases">
        <title>Deep-cultivation of Planctomycetes and their phenomic and genomic characterization uncovers novel biology.</title>
        <authorList>
            <person name="Wiegand S."/>
            <person name="Jogler M."/>
            <person name="Boedeker C."/>
            <person name="Pinto D."/>
            <person name="Vollmers J."/>
            <person name="Rivas-Marin E."/>
            <person name="Kohn T."/>
            <person name="Peeters S.H."/>
            <person name="Heuer A."/>
            <person name="Rast P."/>
            <person name="Oberbeckmann S."/>
            <person name="Bunk B."/>
            <person name="Jeske O."/>
            <person name="Meyerdierks A."/>
            <person name="Storesund J.E."/>
            <person name="Kallscheuer N."/>
            <person name="Luecker S."/>
            <person name="Lage O.M."/>
            <person name="Pohl T."/>
            <person name="Merkel B.J."/>
            <person name="Hornburger P."/>
            <person name="Mueller R.-W."/>
            <person name="Bruemmer F."/>
            <person name="Labrenz M."/>
            <person name="Spormann A.M."/>
            <person name="Op den Camp H."/>
            <person name="Overmann J."/>
            <person name="Amann R."/>
            <person name="Jetten M.S.M."/>
            <person name="Mascher T."/>
            <person name="Medema M.H."/>
            <person name="Devos D.P."/>
            <person name="Kaster A.-K."/>
            <person name="Ovreas L."/>
            <person name="Rohde M."/>
            <person name="Galperin M.Y."/>
            <person name="Jogler C."/>
        </authorList>
    </citation>
    <scope>NUCLEOTIDE SEQUENCE [LARGE SCALE GENOMIC DNA]</scope>
    <source>
        <strain evidence="3 4">TBK1r</strain>
    </source>
</reference>
<protein>
    <recommendedName>
        <fullName evidence="2">VWFA domain-containing protein</fullName>
    </recommendedName>
</protein>
<name>A0ABX5Y2K9_9BACT</name>
<feature type="domain" description="VWFA" evidence="2">
    <location>
        <begin position="93"/>
        <end position="273"/>
    </location>
</feature>
<dbReference type="Pfam" id="PF07584">
    <property type="entry name" value="BatA"/>
    <property type="match status" value="1"/>
</dbReference>
<dbReference type="InterPro" id="IPR011933">
    <property type="entry name" value="Double_TM_dom"/>
</dbReference>
<dbReference type="Proteomes" id="UP000318081">
    <property type="component" value="Chromosome"/>
</dbReference>
<feature type="transmembrane region" description="Helical" evidence="1">
    <location>
        <begin position="57"/>
        <end position="79"/>
    </location>
</feature>
<sequence length="706" mass="76140">MAFLNPWAIAIGVLVVGAPLAVHFLTRPRPVEFPLSTIQLLQEVIQQRRARSRLRDWLILLLRIAAICLLVATFSRPYFDDGPAVARTAEGDTARVVLLDVSQSMAAGSGGAQRISQGRAAAIEFLDGLRGVQAGVIFMGAKPRTVFDQISPNLPSLRSAVEEVTVRSEQANVHAALERAAGMLSEANHEKRELVIISDFQRGSWGTSRLDSLPEGTEVQFHAVASSVTDNVAITQVRFAEQPIIGQPAQIEIDVANFSDNDKNVSCQLAVDRLQQQLDAEVPARGSRTLTHSLTFDQAGWKHGFVTLTANLDALSEDDSRPLTVEVRDTPNVVLLSRQSESAAPSSSWFLEQALSITLARSDGASPLRRIHPMRMRPSKWPAADLFVIDHPGALDDEAVSFLAANIRRGRGLLYVTSELADAMNLQRLSEAFGSGFQPPVQLLSGSAARSRKDLFISRVSGRQEPFRVLGSTVEAALRPVRLGGGLPTQAMDEGLRDQVLAELSDSSALLYVTSADAGKVGVLNADLGESNWPVQATFVPILGELVQGLLRGGLDTGAVACGDPLVRLLPAEVQSVEALTVRPATDATPVADEYGRLQTTGAANGQTPQGGFVWAWEDPAGPGVYEVRQQNQTVMAVATAAPGLESDLQALDETVLKDRVGEGRRVGYSTPSSEDDEDDHWWTWLIVVCLLGLISEIAMLRGFRV</sequence>
<proteinExistence type="predicted"/>
<dbReference type="RefSeq" id="WP_419580564.1">
    <property type="nucleotide sequence ID" value="NZ_CP036432.1"/>
</dbReference>
<keyword evidence="4" id="KW-1185">Reference proteome</keyword>
<evidence type="ECO:0000313" key="3">
    <source>
        <dbReference type="EMBL" id="QDV87430.1"/>
    </source>
</evidence>
<gene>
    <name evidence="3" type="ORF">TBK1r_64600</name>
</gene>
<dbReference type="EMBL" id="CP036432">
    <property type="protein sequence ID" value="QDV87430.1"/>
    <property type="molecule type" value="Genomic_DNA"/>
</dbReference>
<dbReference type="PANTHER" id="PTHR37464:SF1">
    <property type="entry name" value="BLL2463 PROTEIN"/>
    <property type="match status" value="1"/>
</dbReference>
<evidence type="ECO:0000256" key="1">
    <source>
        <dbReference type="SAM" id="Phobius"/>
    </source>
</evidence>
<feature type="transmembrane region" description="Helical" evidence="1">
    <location>
        <begin position="6"/>
        <end position="26"/>
    </location>
</feature>
<organism evidence="3 4">
    <name type="scientific">Stieleria magnilauensis</name>
    <dbReference type="NCBI Taxonomy" id="2527963"/>
    <lineage>
        <taxon>Bacteria</taxon>
        <taxon>Pseudomonadati</taxon>
        <taxon>Planctomycetota</taxon>
        <taxon>Planctomycetia</taxon>
        <taxon>Pirellulales</taxon>
        <taxon>Pirellulaceae</taxon>
        <taxon>Stieleria</taxon>
    </lineage>
</organism>
<dbReference type="CDD" id="cd00198">
    <property type="entry name" value="vWFA"/>
    <property type="match status" value="1"/>
</dbReference>
<accession>A0ABX5Y2K9</accession>
<keyword evidence="1" id="KW-0812">Transmembrane</keyword>
<keyword evidence="1" id="KW-0472">Membrane</keyword>
<evidence type="ECO:0000313" key="4">
    <source>
        <dbReference type="Proteomes" id="UP000318081"/>
    </source>
</evidence>
<dbReference type="SMART" id="SM00327">
    <property type="entry name" value="VWA"/>
    <property type="match status" value="1"/>
</dbReference>
<feature type="transmembrane region" description="Helical" evidence="1">
    <location>
        <begin position="682"/>
        <end position="701"/>
    </location>
</feature>
<dbReference type="InterPro" id="IPR002035">
    <property type="entry name" value="VWF_A"/>
</dbReference>
<dbReference type="Gene3D" id="3.40.50.410">
    <property type="entry name" value="von Willebrand factor, type A domain"/>
    <property type="match status" value="1"/>
</dbReference>
<dbReference type="InterPro" id="IPR036465">
    <property type="entry name" value="vWFA_dom_sf"/>
</dbReference>